<dbReference type="EMBL" id="WUAV01000004">
    <property type="protein sequence ID" value="KAF1758638.1"/>
    <property type="molecule type" value="Genomic_DNA"/>
</dbReference>
<reference evidence="2 3" key="1">
    <citation type="submission" date="2019-12" db="EMBL/GenBank/DDBJ databases">
        <title>Chromosome-level assembly of the Caenorhabditis remanei genome.</title>
        <authorList>
            <person name="Teterina A.A."/>
            <person name="Willis J.H."/>
            <person name="Phillips P.C."/>
        </authorList>
    </citation>
    <scope>NUCLEOTIDE SEQUENCE [LARGE SCALE GENOMIC DNA]</scope>
    <source>
        <strain evidence="2 3">PX506</strain>
        <tissue evidence="2">Whole organism</tissue>
    </source>
</reference>
<organism evidence="2 3">
    <name type="scientific">Caenorhabditis remanei</name>
    <name type="common">Caenorhabditis vulgaris</name>
    <dbReference type="NCBI Taxonomy" id="31234"/>
    <lineage>
        <taxon>Eukaryota</taxon>
        <taxon>Metazoa</taxon>
        <taxon>Ecdysozoa</taxon>
        <taxon>Nematoda</taxon>
        <taxon>Chromadorea</taxon>
        <taxon>Rhabditida</taxon>
        <taxon>Rhabditina</taxon>
        <taxon>Rhabditomorpha</taxon>
        <taxon>Rhabditoidea</taxon>
        <taxon>Rhabditidae</taxon>
        <taxon>Peloderinae</taxon>
        <taxon>Caenorhabditis</taxon>
    </lineage>
</organism>
<evidence type="ECO:0000256" key="1">
    <source>
        <dbReference type="SAM" id="MobiDB-lite"/>
    </source>
</evidence>
<evidence type="ECO:0000313" key="3">
    <source>
        <dbReference type="Proteomes" id="UP000483820"/>
    </source>
</evidence>
<comment type="caution">
    <text evidence="2">The sequence shown here is derived from an EMBL/GenBank/DDBJ whole genome shotgun (WGS) entry which is preliminary data.</text>
</comment>
<dbReference type="CTD" id="78775946"/>
<feature type="compositionally biased region" description="Pro residues" evidence="1">
    <location>
        <begin position="159"/>
        <end position="198"/>
    </location>
</feature>
<dbReference type="AlphaFoldDB" id="A0A6A5GT36"/>
<name>A0A6A5GT36_CAERE</name>
<accession>A0A6A5GT36</accession>
<dbReference type="RefSeq" id="XP_053585400.1">
    <property type="nucleotide sequence ID" value="XM_053730628.1"/>
</dbReference>
<dbReference type="KEGG" id="crq:GCK72_015097"/>
<feature type="region of interest" description="Disordered" evidence="1">
    <location>
        <begin position="126"/>
        <end position="198"/>
    </location>
</feature>
<protein>
    <submittedName>
        <fullName evidence="2">Uncharacterized protein</fullName>
    </submittedName>
</protein>
<dbReference type="Proteomes" id="UP000483820">
    <property type="component" value="Chromosome IV"/>
</dbReference>
<feature type="compositionally biased region" description="Low complexity" evidence="1">
    <location>
        <begin position="126"/>
        <end position="141"/>
    </location>
</feature>
<dbReference type="GeneID" id="78775946"/>
<sequence>MCDIDVVGCLESYSFVYLLFCENLVSREHWVEEPAHVVGIEKYGFGEKRRVYGVQNRDGDCQPDGWQQYDDEQQHASWQEPCGRPFFWSNLGRVLLRQLLQQHLLRILRVRLLHVLGMDTPPLAPGCPGAPGRPSSPACPGGPRGPGGQVLELGEHWHPPPPPPPPPYPPPPPPPCPPPYPPPPPPPPYPPPPCPPPY</sequence>
<dbReference type="PRINTS" id="PR01217">
    <property type="entry name" value="PRICHEXTENSN"/>
</dbReference>
<proteinExistence type="predicted"/>
<evidence type="ECO:0000313" key="2">
    <source>
        <dbReference type="EMBL" id="KAF1758638.1"/>
    </source>
</evidence>
<gene>
    <name evidence="2" type="ORF">GCK72_015097</name>
</gene>